<dbReference type="AlphaFoldDB" id="B9ESH7"/>
<keyword evidence="1" id="KW-1133">Transmembrane helix</keyword>
<gene>
    <name evidence="2" type="ordered locus">PMT_2804</name>
</gene>
<keyword evidence="3" id="KW-1185">Reference proteome</keyword>
<reference evidence="2 3" key="1">
    <citation type="journal article" date="2003" name="Nature">
        <title>Genome divergence in two Prochlorococcus ecotypes reflects oceanic niche differentiation.</title>
        <authorList>
            <person name="Rocap G."/>
            <person name="Larimer F.W."/>
            <person name="Lamerdin J.E."/>
            <person name="Malfatti S."/>
            <person name="Chain P."/>
            <person name="Ahlgren N.A."/>
            <person name="Arellano A."/>
            <person name="Coleman M."/>
            <person name="Hauser L."/>
            <person name="Hess W.R."/>
            <person name="Johnson Z.I."/>
            <person name="Land M.L."/>
            <person name="Lindell D."/>
            <person name="Post A.F."/>
            <person name="Regala W."/>
            <person name="Shah M."/>
            <person name="Shaw S.L."/>
            <person name="Steglich C."/>
            <person name="Sullivan M.B."/>
            <person name="Ting C.S."/>
            <person name="Tolonen A."/>
            <person name="Webb E.A."/>
            <person name="Zinser E.R."/>
            <person name="Chisholm S.W."/>
        </authorList>
    </citation>
    <scope>NUCLEOTIDE SEQUENCE [LARGE SCALE GENOMIC DNA]</scope>
    <source>
        <strain evidence="3">MIT 9313</strain>
    </source>
</reference>
<keyword evidence="1" id="KW-0472">Membrane</keyword>
<feature type="transmembrane region" description="Helical" evidence="1">
    <location>
        <begin position="20"/>
        <end position="40"/>
    </location>
</feature>
<dbReference type="KEGG" id="pmt:PMT_2804"/>
<organism evidence="2 3">
    <name type="scientific">Prochlorococcus marinus (strain MIT 9313)</name>
    <dbReference type="NCBI Taxonomy" id="74547"/>
    <lineage>
        <taxon>Bacteria</taxon>
        <taxon>Bacillati</taxon>
        <taxon>Cyanobacteriota</taxon>
        <taxon>Cyanophyceae</taxon>
        <taxon>Synechococcales</taxon>
        <taxon>Prochlorococcaceae</taxon>
        <taxon>Prochlorococcus</taxon>
    </lineage>
</organism>
<evidence type="ECO:0000256" key="1">
    <source>
        <dbReference type="SAM" id="Phobius"/>
    </source>
</evidence>
<sequence>MNLIEAHKRSIEREKKKLGVSDYGLLWISFLRGAFVALIIERLIFH</sequence>
<dbReference type="EMBL" id="BX548175">
    <property type="protein sequence ID" value="CAX32322.1"/>
    <property type="molecule type" value="Genomic_DNA"/>
</dbReference>
<accession>B9ESH7</accession>
<name>B9ESH7_PROMM</name>
<proteinExistence type="predicted"/>
<protein>
    <submittedName>
        <fullName evidence="2">Uncharacterized protein</fullName>
    </submittedName>
</protein>
<keyword evidence="1" id="KW-0812">Transmembrane</keyword>
<evidence type="ECO:0000313" key="3">
    <source>
        <dbReference type="Proteomes" id="UP000001423"/>
    </source>
</evidence>
<evidence type="ECO:0000313" key="2">
    <source>
        <dbReference type="EMBL" id="CAX32322.1"/>
    </source>
</evidence>
<dbReference type="HOGENOM" id="CLU_211035_1_0_3"/>
<dbReference type="eggNOG" id="ENOG503112M">
    <property type="taxonomic scope" value="Bacteria"/>
</dbReference>
<dbReference type="Proteomes" id="UP000001423">
    <property type="component" value="Chromosome"/>
</dbReference>